<proteinExistence type="predicted"/>
<organism evidence="2">
    <name type="scientific">Oxyrrhis marina</name>
    <name type="common">Dinoflagellate</name>
    <dbReference type="NCBI Taxonomy" id="2969"/>
    <lineage>
        <taxon>Eukaryota</taxon>
        <taxon>Sar</taxon>
        <taxon>Alveolata</taxon>
        <taxon>Dinophyceae</taxon>
        <taxon>Oxyrrhinales</taxon>
        <taxon>Oxyrrhinaceae</taxon>
        <taxon>Oxyrrhis</taxon>
    </lineage>
</organism>
<protein>
    <submittedName>
        <fullName evidence="2">Uncharacterized protein</fullName>
    </submittedName>
</protein>
<reference evidence="2" key="1">
    <citation type="submission" date="2021-01" db="EMBL/GenBank/DDBJ databases">
        <authorList>
            <person name="Corre E."/>
            <person name="Pelletier E."/>
            <person name="Niang G."/>
            <person name="Scheremetjew M."/>
            <person name="Finn R."/>
            <person name="Kale V."/>
            <person name="Holt S."/>
            <person name="Cochrane G."/>
            <person name="Meng A."/>
            <person name="Brown T."/>
            <person name="Cohen L."/>
        </authorList>
    </citation>
    <scope>NUCLEOTIDE SEQUENCE</scope>
    <source>
        <strain evidence="2">LB1974</strain>
    </source>
</reference>
<evidence type="ECO:0000256" key="1">
    <source>
        <dbReference type="SAM" id="Phobius"/>
    </source>
</evidence>
<dbReference type="EMBL" id="HBJB01002626">
    <property type="protein sequence ID" value="CAE0842836.1"/>
    <property type="molecule type" value="Transcribed_RNA"/>
</dbReference>
<sequence>MGQAAFVVVYSIVSFENLVSGDSSFHLWVCKLVAGPWIAFRASSLFLETHIAVGTAAVSFRCLRVVEFLQRTLWAGVAALVLFGVFVSLTELSGFSEEYHACQWSLNFSRSTWIFVIIAFCVSSGCYIVTVLQALDGPEITVSRLSNLVLGYWLASVVPYGLRAYCALRRQQDGSRLDVYATAFEATNGFFNACVYWLQTRKGKDGRRRGRLQLEVETTGRPVAQASFHVLFDVGREDVVEVDNIAGEAMQRSERQIVGLSSGPASSAGASIDLQHWTELRDR</sequence>
<feature type="transmembrane region" description="Helical" evidence="1">
    <location>
        <begin position="112"/>
        <end position="135"/>
    </location>
</feature>
<keyword evidence="1" id="KW-0472">Membrane</keyword>
<feature type="transmembrane region" description="Helical" evidence="1">
    <location>
        <begin position="37"/>
        <end position="60"/>
    </location>
</feature>
<dbReference type="AlphaFoldDB" id="A0A7S4GPE3"/>
<feature type="transmembrane region" description="Helical" evidence="1">
    <location>
        <begin position="177"/>
        <end position="198"/>
    </location>
</feature>
<name>A0A7S4GPE3_OXYMA</name>
<accession>A0A7S4GPE3</accession>
<dbReference type="SUPFAM" id="SSF81321">
    <property type="entry name" value="Family A G protein-coupled receptor-like"/>
    <property type="match status" value="1"/>
</dbReference>
<evidence type="ECO:0000313" key="2">
    <source>
        <dbReference type="EMBL" id="CAE0842836.1"/>
    </source>
</evidence>
<keyword evidence="1" id="KW-1133">Transmembrane helix</keyword>
<gene>
    <name evidence="2" type="ORF">OMAR00294_LOCUS2150</name>
</gene>
<feature type="transmembrane region" description="Helical" evidence="1">
    <location>
        <begin position="147"/>
        <end position="165"/>
    </location>
</feature>
<keyword evidence="1" id="KW-0812">Transmembrane</keyword>
<feature type="transmembrane region" description="Helical" evidence="1">
    <location>
        <begin position="72"/>
        <end position="92"/>
    </location>
</feature>